<proteinExistence type="predicted"/>
<gene>
    <name evidence="1" type="primary">BABAM2</name>
</gene>
<reference evidence="1" key="2">
    <citation type="submission" date="2025-08" db="UniProtKB">
        <authorList>
            <consortium name="Ensembl"/>
        </authorList>
    </citation>
    <scope>IDENTIFICATION</scope>
</reference>
<name>A0AC11D9W4_SHEEP</name>
<reference evidence="1" key="1">
    <citation type="submission" date="2020-11" db="EMBL/GenBank/DDBJ databases">
        <authorList>
            <person name="Davenport K.M."/>
            <person name="Bickhart D.M."/>
            <person name="Smith T.P.L."/>
            <person name="Murdoch B.M."/>
            <person name="Rosen B.D."/>
        </authorList>
    </citation>
    <scope>NUCLEOTIDE SEQUENCE [LARGE SCALE GENOMIC DNA]</scope>
    <source>
        <strain evidence="1">OAR_USU_Benz2616</strain>
    </source>
</reference>
<evidence type="ECO:0000313" key="1">
    <source>
        <dbReference type="Ensembl" id="ENSOARP00020042091.1"/>
    </source>
</evidence>
<organism evidence="1">
    <name type="scientific">Ovis aries</name>
    <name type="common">Sheep</name>
    <dbReference type="NCBI Taxonomy" id="9940"/>
    <lineage>
        <taxon>Eukaryota</taxon>
        <taxon>Metazoa</taxon>
        <taxon>Chordata</taxon>
        <taxon>Craniata</taxon>
        <taxon>Vertebrata</taxon>
        <taxon>Euteleostomi</taxon>
        <taxon>Mammalia</taxon>
        <taxon>Eutheria</taxon>
        <taxon>Laurasiatheria</taxon>
        <taxon>Artiodactyla</taxon>
        <taxon>Ruminantia</taxon>
        <taxon>Pecora</taxon>
        <taxon>Bovidae</taxon>
        <taxon>Caprinae</taxon>
        <taxon>Ovis</taxon>
    </lineage>
</organism>
<sequence length="62" mass="6772">MSPEVALNRISPMLSPFISSVVRNGKVGLDATNCLRITDLKSGYVPEPIHPFPHNRPFSPGL</sequence>
<accession>A0AC11D9W4</accession>
<reference evidence="1" key="3">
    <citation type="submission" date="2025-09" db="UniProtKB">
        <authorList>
            <consortium name="Ensembl"/>
        </authorList>
    </citation>
    <scope>IDENTIFICATION</scope>
</reference>
<protein>
    <submittedName>
        <fullName evidence="1">BRISC and BRCA1 A complex member 2</fullName>
    </submittedName>
</protein>
<dbReference type="Ensembl" id="ENSOART00020066391.1">
    <property type="protein sequence ID" value="ENSOARP00020042091.1"/>
    <property type="gene ID" value="ENSOARG00020004260.2"/>
</dbReference>